<accession>L8WMP9</accession>
<reference evidence="2 3" key="1">
    <citation type="journal article" date="2013" name="Nat. Commun.">
        <title>The evolution and pathogenic mechanisms of the rice sheath blight pathogen.</title>
        <authorList>
            <person name="Zheng A."/>
            <person name="Lin R."/>
            <person name="Xu L."/>
            <person name="Qin P."/>
            <person name="Tang C."/>
            <person name="Ai P."/>
            <person name="Zhang D."/>
            <person name="Liu Y."/>
            <person name="Sun Z."/>
            <person name="Feng H."/>
            <person name="Wang Y."/>
            <person name="Chen Y."/>
            <person name="Liang X."/>
            <person name="Fu R."/>
            <person name="Li Q."/>
            <person name="Zhang J."/>
            <person name="Yu X."/>
            <person name="Xie Z."/>
            <person name="Ding L."/>
            <person name="Guan P."/>
            <person name="Tang J."/>
            <person name="Liang Y."/>
            <person name="Wang S."/>
            <person name="Deng Q."/>
            <person name="Li S."/>
            <person name="Zhu J."/>
            <person name="Wang L."/>
            <person name="Liu H."/>
            <person name="Li P."/>
        </authorList>
    </citation>
    <scope>NUCLEOTIDE SEQUENCE [LARGE SCALE GENOMIC DNA]</scope>
    <source>
        <strain evidence="3">AG-1 IA</strain>
    </source>
</reference>
<name>L8WMP9_THACA</name>
<protein>
    <submittedName>
        <fullName evidence="2">Uncharacterized protein</fullName>
    </submittedName>
</protein>
<evidence type="ECO:0000313" key="2">
    <source>
        <dbReference type="EMBL" id="ELU38057.1"/>
    </source>
</evidence>
<dbReference type="AlphaFoldDB" id="L8WMP9"/>
<evidence type="ECO:0000313" key="3">
    <source>
        <dbReference type="Proteomes" id="UP000011668"/>
    </source>
</evidence>
<feature type="region of interest" description="Disordered" evidence="1">
    <location>
        <begin position="1"/>
        <end position="42"/>
    </location>
</feature>
<gene>
    <name evidence="2" type="ORF">AG1IA_07894</name>
</gene>
<organism evidence="2 3">
    <name type="scientific">Thanatephorus cucumeris (strain AG1-IA)</name>
    <name type="common">Rice sheath blight fungus</name>
    <name type="synonym">Rhizoctonia solani</name>
    <dbReference type="NCBI Taxonomy" id="983506"/>
    <lineage>
        <taxon>Eukaryota</taxon>
        <taxon>Fungi</taxon>
        <taxon>Dikarya</taxon>
        <taxon>Basidiomycota</taxon>
        <taxon>Agaricomycotina</taxon>
        <taxon>Agaricomycetes</taxon>
        <taxon>Cantharellales</taxon>
        <taxon>Ceratobasidiaceae</taxon>
        <taxon>Rhizoctonia</taxon>
        <taxon>Rhizoctonia solani AG-1</taxon>
    </lineage>
</organism>
<dbReference type="EMBL" id="AFRT01002284">
    <property type="protein sequence ID" value="ELU38057.1"/>
    <property type="molecule type" value="Genomic_DNA"/>
</dbReference>
<proteinExistence type="predicted"/>
<comment type="caution">
    <text evidence="2">The sequence shown here is derived from an EMBL/GenBank/DDBJ whole genome shotgun (WGS) entry which is preliminary data.</text>
</comment>
<evidence type="ECO:0000256" key="1">
    <source>
        <dbReference type="SAM" id="MobiDB-lite"/>
    </source>
</evidence>
<feature type="compositionally biased region" description="Basic residues" evidence="1">
    <location>
        <begin position="27"/>
        <end position="37"/>
    </location>
</feature>
<dbReference type="Proteomes" id="UP000011668">
    <property type="component" value="Unassembled WGS sequence"/>
</dbReference>
<dbReference type="HOGENOM" id="CLU_2265543_0_0_1"/>
<keyword evidence="3" id="KW-1185">Reference proteome</keyword>
<sequence>MHRNWFSPQNSGVSSSTSLTEPVQGHYMRHKITRRKARETTKRQAIAAQLRTRTAGTQLAPWCRYHKSSWRCRRAGEESHMLHGSCKLVQVSGLPQRALEQYS</sequence>
<feature type="compositionally biased region" description="Polar residues" evidence="1">
    <location>
        <begin position="1"/>
        <end position="21"/>
    </location>
</feature>